<sequence length="185" mass="20536">MCRSGRASVVYCGWRYRTAPVPRPRPPQRSDHPAVRLNDLDERIVHALAEDARRSYADIGSLVGLSAPAVKRRVDRLRETGAITGFTVRVDPAALGWETEGFIELYCRSNTSPEAIERGLKRYPEIASASTVTGEADAVLQVFASDMRHFERVLERIAGEPFVERTKSVLVLSPLLRRFSSGSPA</sequence>
<accession>E2PV19</accession>
<dbReference type="eggNOG" id="COG1522">
    <property type="taxonomic scope" value="Bacteria"/>
</dbReference>
<evidence type="ECO:0000256" key="2">
    <source>
        <dbReference type="ARBA" id="ARBA00023125"/>
    </source>
</evidence>
<dbReference type="InterPro" id="IPR036390">
    <property type="entry name" value="WH_DNA-bd_sf"/>
</dbReference>
<evidence type="ECO:0000313" key="5">
    <source>
        <dbReference type="EMBL" id="EFG05766.1"/>
    </source>
</evidence>
<dbReference type="PANTHER" id="PTHR30154">
    <property type="entry name" value="LEUCINE-RESPONSIVE REGULATORY PROTEIN"/>
    <property type="match status" value="1"/>
</dbReference>
<dbReference type="InterPro" id="IPR000485">
    <property type="entry name" value="AsnC-type_HTH_dom"/>
</dbReference>
<evidence type="ECO:0000256" key="3">
    <source>
        <dbReference type="ARBA" id="ARBA00023163"/>
    </source>
</evidence>
<dbReference type="SUPFAM" id="SSF46785">
    <property type="entry name" value="Winged helix' DNA-binding domain"/>
    <property type="match status" value="1"/>
</dbReference>
<evidence type="ECO:0000259" key="4">
    <source>
        <dbReference type="PROSITE" id="PS50956"/>
    </source>
</evidence>
<dbReference type="SMART" id="SM00344">
    <property type="entry name" value="HTH_ASNC"/>
    <property type="match status" value="1"/>
</dbReference>
<dbReference type="PROSITE" id="PS50956">
    <property type="entry name" value="HTH_ASNC_2"/>
    <property type="match status" value="1"/>
</dbReference>
<dbReference type="PRINTS" id="PR00033">
    <property type="entry name" value="HTHASNC"/>
</dbReference>
<dbReference type="GO" id="GO:0043200">
    <property type="term" value="P:response to amino acid"/>
    <property type="evidence" value="ECO:0007669"/>
    <property type="project" value="TreeGrafter"/>
</dbReference>
<dbReference type="AlphaFoldDB" id="E2PV19"/>
<protein>
    <submittedName>
        <fullName evidence="5">AsnC-family regulatory protein</fullName>
    </submittedName>
</protein>
<dbReference type="Gene3D" id="3.30.70.920">
    <property type="match status" value="1"/>
</dbReference>
<dbReference type="FunFam" id="3.30.70.920:FF:000006">
    <property type="entry name" value="AsnC family transcriptional regulator"/>
    <property type="match status" value="1"/>
</dbReference>
<dbReference type="GO" id="GO:0005829">
    <property type="term" value="C:cytosol"/>
    <property type="evidence" value="ECO:0007669"/>
    <property type="project" value="TreeGrafter"/>
</dbReference>
<dbReference type="InterPro" id="IPR036388">
    <property type="entry name" value="WH-like_DNA-bd_sf"/>
</dbReference>
<dbReference type="Gene3D" id="1.10.10.10">
    <property type="entry name" value="Winged helix-like DNA-binding domain superfamily/Winged helix DNA-binding domain"/>
    <property type="match status" value="1"/>
</dbReference>
<dbReference type="InterPro" id="IPR019888">
    <property type="entry name" value="Tscrpt_reg_AsnC-like"/>
</dbReference>
<organism evidence="5 6">
    <name type="scientific">Streptomyces clavuligerus</name>
    <dbReference type="NCBI Taxonomy" id="1901"/>
    <lineage>
        <taxon>Bacteria</taxon>
        <taxon>Bacillati</taxon>
        <taxon>Actinomycetota</taxon>
        <taxon>Actinomycetes</taxon>
        <taxon>Kitasatosporales</taxon>
        <taxon>Streptomycetaceae</taxon>
        <taxon>Streptomyces</taxon>
    </lineage>
</organism>
<keyword evidence="2" id="KW-0238">DNA-binding</keyword>
<keyword evidence="6" id="KW-1185">Reference proteome</keyword>
<dbReference type="InterPro" id="IPR011008">
    <property type="entry name" value="Dimeric_a/b-barrel"/>
</dbReference>
<dbReference type="EMBL" id="CM000913">
    <property type="protein sequence ID" value="EFG05766.1"/>
    <property type="molecule type" value="Genomic_DNA"/>
</dbReference>
<feature type="domain" description="HTH asnC-type" evidence="4">
    <location>
        <begin position="37"/>
        <end position="98"/>
    </location>
</feature>
<dbReference type="Proteomes" id="UP000002357">
    <property type="component" value="Chromosome"/>
</dbReference>
<evidence type="ECO:0000313" key="6">
    <source>
        <dbReference type="Proteomes" id="UP000002357"/>
    </source>
</evidence>
<proteinExistence type="predicted"/>
<dbReference type="SUPFAM" id="SSF54909">
    <property type="entry name" value="Dimeric alpha+beta barrel"/>
    <property type="match status" value="1"/>
</dbReference>
<reference evidence="5 6" key="1">
    <citation type="journal article" date="2010" name="Genome Biol. Evol.">
        <title>The sequence of a 1.8-mb bacterial linear plasmid reveals a rich evolutionary reservoir of secondary metabolic pathways.</title>
        <authorList>
            <person name="Medema M.H."/>
            <person name="Trefzer A."/>
            <person name="Kovalchuk A."/>
            <person name="van den Berg M."/>
            <person name="Mueller U."/>
            <person name="Heijne W."/>
            <person name="Wu L."/>
            <person name="Alam M.T."/>
            <person name="Ronning C.M."/>
            <person name="Nierman W.C."/>
            <person name="Bovenberg R.A.L."/>
            <person name="Breitling R."/>
            <person name="Takano E."/>
        </authorList>
    </citation>
    <scope>NUCLEOTIDE SEQUENCE [LARGE SCALE GENOMIC DNA]</scope>
    <source>
        <strain evidence="6">ATCC 27064 / DSM 738 / JCM 4710 / NBRC 13307 / NCIMB 12785 / NRRL 3585 / VKM Ac-602</strain>
    </source>
</reference>
<dbReference type="PANTHER" id="PTHR30154:SF45">
    <property type="entry name" value="TRANSCRIPTIONAL REGULATORY PROTEIN (PROBABLY ASNC-FAMILY)-RELATED"/>
    <property type="match status" value="1"/>
</dbReference>
<dbReference type="Pfam" id="PF13404">
    <property type="entry name" value="HTH_AsnC-type"/>
    <property type="match status" value="1"/>
</dbReference>
<keyword evidence="1" id="KW-0805">Transcription regulation</keyword>
<dbReference type="PROSITE" id="PS00519">
    <property type="entry name" value="HTH_ASNC_1"/>
    <property type="match status" value="1"/>
</dbReference>
<evidence type="ECO:0000256" key="1">
    <source>
        <dbReference type="ARBA" id="ARBA00023015"/>
    </source>
</evidence>
<keyword evidence="3" id="KW-0804">Transcription</keyword>
<gene>
    <name evidence="5" type="ORF">SCLAV_0690</name>
</gene>
<dbReference type="GO" id="GO:0043565">
    <property type="term" value="F:sequence-specific DNA binding"/>
    <property type="evidence" value="ECO:0007669"/>
    <property type="project" value="InterPro"/>
</dbReference>
<dbReference type="STRING" id="1901.BB341_24490"/>
<name>E2PV19_STRCL</name>
<dbReference type="InterPro" id="IPR019885">
    <property type="entry name" value="Tscrpt_reg_HTH_AsnC-type_CS"/>
</dbReference>
<dbReference type="InterPro" id="IPR019887">
    <property type="entry name" value="Tscrpt_reg_AsnC/Lrp_C"/>
</dbReference>
<dbReference type="FunFam" id="1.10.10.10:FF:000192">
    <property type="entry name" value="AsnC family transcriptional regulator"/>
    <property type="match status" value="1"/>
</dbReference>
<dbReference type="Pfam" id="PF01037">
    <property type="entry name" value="AsnC_trans_reg"/>
    <property type="match status" value="1"/>
</dbReference>